<dbReference type="AlphaFoldDB" id="A0A244CVQ5"/>
<dbReference type="RefSeq" id="WP_086742721.1">
    <property type="nucleotide sequence ID" value="NZ_MWPV01000001.1"/>
</dbReference>
<evidence type="ECO:0000256" key="3">
    <source>
        <dbReference type="ARBA" id="ARBA00022649"/>
    </source>
</evidence>
<protein>
    <recommendedName>
        <fullName evidence="2">Antitoxin ParD</fullName>
    </recommendedName>
</protein>
<comment type="caution">
    <text evidence="5">The sequence shown here is derived from an EMBL/GenBank/DDBJ whole genome shotgun (WGS) entry which is preliminary data.</text>
</comment>
<name>A0A244CVQ5_PSEDV</name>
<evidence type="ECO:0000256" key="1">
    <source>
        <dbReference type="ARBA" id="ARBA00008580"/>
    </source>
</evidence>
<evidence type="ECO:0000256" key="2">
    <source>
        <dbReference type="ARBA" id="ARBA00017940"/>
    </source>
</evidence>
<dbReference type="SUPFAM" id="SSF47598">
    <property type="entry name" value="Ribbon-helix-helix"/>
    <property type="match status" value="1"/>
</dbReference>
<accession>A0A244CVQ5</accession>
<organism evidence="5 6">
    <name type="scientific">Pseudoalteromonas ulvae</name>
    <dbReference type="NCBI Taxonomy" id="107327"/>
    <lineage>
        <taxon>Bacteria</taxon>
        <taxon>Pseudomonadati</taxon>
        <taxon>Pseudomonadota</taxon>
        <taxon>Gammaproteobacteria</taxon>
        <taxon>Alteromonadales</taxon>
        <taxon>Pseudoalteromonadaceae</taxon>
        <taxon>Pseudoalteromonas</taxon>
    </lineage>
</organism>
<sequence>MATLNISIPNEMRHWIDQQIASGQFANASDYIRDLIRHNQSEKEAIRMALVEGEMSGESSLSVTDIINEQKKIITNV</sequence>
<dbReference type="InterPro" id="IPR022789">
    <property type="entry name" value="ParD"/>
</dbReference>
<evidence type="ECO:0000256" key="4">
    <source>
        <dbReference type="ARBA" id="ARBA00037106"/>
    </source>
</evidence>
<keyword evidence="6" id="KW-1185">Reference proteome</keyword>
<dbReference type="CDD" id="cd22231">
    <property type="entry name" value="RHH_NikR_HicB-like"/>
    <property type="match status" value="1"/>
</dbReference>
<dbReference type="OrthoDB" id="9811310at2"/>
<dbReference type="NCBIfam" id="TIGR02606">
    <property type="entry name" value="antidote_CC2985"/>
    <property type="match status" value="1"/>
</dbReference>
<comment type="similarity">
    <text evidence="1">Belongs to the ParD antitoxin family.</text>
</comment>
<dbReference type="Pfam" id="PF03693">
    <property type="entry name" value="ParD_antitoxin"/>
    <property type="match status" value="1"/>
</dbReference>
<dbReference type="PANTHER" id="PTHR36582">
    <property type="entry name" value="ANTITOXIN PARD"/>
    <property type="match status" value="1"/>
</dbReference>
<reference evidence="5 6" key="1">
    <citation type="submission" date="2017-02" db="EMBL/GenBank/DDBJ databases">
        <title>Pseudoalteromonas ulvae TC14 Genome.</title>
        <authorList>
            <person name="Molmeret M."/>
        </authorList>
    </citation>
    <scope>NUCLEOTIDE SEQUENCE [LARGE SCALE GENOMIC DNA]</scope>
    <source>
        <strain evidence="5">TC14</strain>
    </source>
</reference>
<evidence type="ECO:0000313" key="5">
    <source>
        <dbReference type="EMBL" id="OUL59329.1"/>
    </source>
</evidence>
<comment type="function">
    <text evidence="4">Antitoxin component of a type II toxin-antitoxin (TA) system. Neutralizes the effect of toxin ParE.</text>
</comment>
<dbReference type="PANTHER" id="PTHR36582:SF2">
    <property type="entry name" value="ANTITOXIN PARD"/>
    <property type="match status" value="1"/>
</dbReference>
<dbReference type="GO" id="GO:0006355">
    <property type="term" value="P:regulation of DNA-templated transcription"/>
    <property type="evidence" value="ECO:0007669"/>
    <property type="project" value="InterPro"/>
</dbReference>
<keyword evidence="3" id="KW-1277">Toxin-antitoxin system</keyword>
<dbReference type="InterPro" id="IPR010985">
    <property type="entry name" value="Ribbon_hlx_hlx"/>
</dbReference>
<evidence type="ECO:0000313" key="6">
    <source>
        <dbReference type="Proteomes" id="UP000194841"/>
    </source>
</evidence>
<dbReference type="EMBL" id="MWPV01000001">
    <property type="protein sequence ID" value="OUL59329.1"/>
    <property type="molecule type" value="Genomic_DNA"/>
</dbReference>
<dbReference type="Gene3D" id="6.10.10.120">
    <property type="entry name" value="Antitoxin ParD1-like"/>
    <property type="match status" value="1"/>
</dbReference>
<dbReference type="Proteomes" id="UP000194841">
    <property type="component" value="Unassembled WGS sequence"/>
</dbReference>
<gene>
    <name evidence="5" type="ORF">B1199_03420</name>
</gene>
<dbReference type="InterPro" id="IPR038296">
    <property type="entry name" value="ParD_sf"/>
</dbReference>
<proteinExistence type="inferred from homology"/>